<dbReference type="EMBL" id="FMXQ01000002">
    <property type="protein sequence ID" value="SDB15324.1"/>
    <property type="molecule type" value="Genomic_DNA"/>
</dbReference>
<keyword evidence="2" id="KW-0732">Signal</keyword>
<evidence type="ECO:0000256" key="1">
    <source>
        <dbReference type="SAM" id="Phobius"/>
    </source>
</evidence>
<protein>
    <submittedName>
        <fullName evidence="3">Uncharacterized protein</fullName>
    </submittedName>
</protein>
<evidence type="ECO:0000256" key="2">
    <source>
        <dbReference type="SAM" id="SignalP"/>
    </source>
</evidence>
<keyword evidence="1" id="KW-0472">Membrane</keyword>
<organism evidence="3 4">
    <name type="scientific">Bauldia litoralis</name>
    <dbReference type="NCBI Taxonomy" id="665467"/>
    <lineage>
        <taxon>Bacteria</taxon>
        <taxon>Pseudomonadati</taxon>
        <taxon>Pseudomonadota</taxon>
        <taxon>Alphaproteobacteria</taxon>
        <taxon>Hyphomicrobiales</taxon>
        <taxon>Kaistiaceae</taxon>
        <taxon>Bauldia</taxon>
    </lineage>
</organism>
<evidence type="ECO:0000313" key="3">
    <source>
        <dbReference type="EMBL" id="SDB15324.1"/>
    </source>
</evidence>
<dbReference type="STRING" id="665467.SAMN02982931_01195"/>
<reference evidence="3 4" key="1">
    <citation type="submission" date="2016-10" db="EMBL/GenBank/DDBJ databases">
        <authorList>
            <person name="de Groot N.N."/>
        </authorList>
    </citation>
    <scope>NUCLEOTIDE SEQUENCE [LARGE SCALE GENOMIC DNA]</scope>
    <source>
        <strain evidence="3 4">ATCC 35022</strain>
    </source>
</reference>
<proteinExistence type="predicted"/>
<accession>A0A1G6B3U9</accession>
<feature type="transmembrane region" description="Helical" evidence="1">
    <location>
        <begin position="36"/>
        <end position="53"/>
    </location>
</feature>
<dbReference type="Proteomes" id="UP000199071">
    <property type="component" value="Unassembled WGS sequence"/>
</dbReference>
<evidence type="ECO:0000313" key="4">
    <source>
        <dbReference type="Proteomes" id="UP000199071"/>
    </source>
</evidence>
<feature type="chain" id="PRO_5011729377" evidence="2">
    <location>
        <begin position="27"/>
        <end position="189"/>
    </location>
</feature>
<keyword evidence="1" id="KW-0812">Transmembrane</keyword>
<gene>
    <name evidence="3" type="ORF">SAMN02982931_01195</name>
</gene>
<sequence length="189" mass="20277">MTQIIRLAALSGFVAVMALSPFPAGADDNKAGAAAAAIVGAAAILGIAALAHHDDHHKNGQHHSDEKAEAKYERGYNDGLYNAPYHGAGADQAYRNGYDAGVTERRNRMAHNRDHEWQADQHSAPRLAMRACVGEASAKWNRRPTDIVPVKSRKIGGDDYLVQVAAGHRSGKCEVSGNGRVYLLENGKI</sequence>
<dbReference type="AlphaFoldDB" id="A0A1G6B3U9"/>
<keyword evidence="4" id="KW-1185">Reference proteome</keyword>
<keyword evidence="1" id="KW-1133">Transmembrane helix</keyword>
<feature type="signal peptide" evidence="2">
    <location>
        <begin position="1"/>
        <end position="26"/>
    </location>
</feature>
<name>A0A1G6B3U9_9HYPH</name>